<keyword evidence="4 10" id="KW-0812">Transmembrane</keyword>
<keyword evidence="6" id="KW-0297">G-protein coupled receptor</keyword>
<evidence type="ECO:0000256" key="1">
    <source>
        <dbReference type="ARBA" id="ARBA00004651"/>
    </source>
</evidence>
<evidence type="ECO:0000256" key="7">
    <source>
        <dbReference type="ARBA" id="ARBA00023136"/>
    </source>
</evidence>
<dbReference type="SUPFAM" id="SSF81321">
    <property type="entry name" value="Family A G protein-coupled receptor-like"/>
    <property type="match status" value="2"/>
</dbReference>
<keyword evidence="7 10" id="KW-0472">Membrane</keyword>
<feature type="transmembrane region" description="Helical" evidence="10">
    <location>
        <begin position="149"/>
        <end position="170"/>
    </location>
</feature>
<feature type="transmembrane region" description="Helical" evidence="10">
    <location>
        <begin position="510"/>
        <end position="531"/>
    </location>
</feature>
<keyword evidence="9" id="KW-0807">Transducer</keyword>
<dbReference type="GO" id="GO:0004995">
    <property type="term" value="F:tachykinin receptor activity"/>
    <property type="evidence" value="ECO:0007669"/>
    <property type="project" value="InterPro"/>
</dbReference>
<feature type="transmembrane region" description="Helical" evidence="10">
    <location>
        <begin position="75"/>
        <end position="100"/>
    </location>
</feature>
<comment type="similarity">
    <text evidence="2">Belongs to the G-protein coupled receptor 1 family.</text>
</comment>
<accession>A0A9Q0RWZ0</accession>
<reference evidence="12" key="1">
    <citation type="submission" date="2022-07" db="EMBL/GenBank/DDBJ databases">
        <authorList>
            <person name="Trinca V."/>
            <person name="Uliana J.V.C."/>
            <person name="Torres T.T."/>
            <person name="Ward R.J."/>
            <person name="Monesi N."/>
        </authorList>
    </citation>
    <scope>NUCLEOTIDE SEQUENCE</scope>
    <source>
        <strain evidence="12">HSMRA1968</strain>
        <tissue evidence="12">Whole embryos</tissue>
    </source>
</reference>
<dbReference type="GO" id="GO:0005886">
    <property type="term" value="C:plasma membrane"/>
    <property type="evidence" value="ECO:0007669"/>
    <property type="project" value="UniProtKB-SubCell"/>
</dbReference>
<keyword evidence="8 12" id="KW-0675">Receptor</keyword>
<keyword evidence="5 10" id="KW-1133">Transmembrane helix</keyword>
<dbReference type="PANTHER" id="PTHR46925:SF2">
    <property type="entry name" value="G-PROTEIN COUPLED RECEPTOR TKR-1-RELATED"/>
    <property type="match status" value="1"/>
</dbReference>
<evidence type="ECO:0000256" key="10">
    <source>
        <dbReference type="SAM" id="Phobius"/>
    </source>
</evidence>
<dbReference type="Pfam" id="PF00001">
    <property type="entry name" value="7tm_1"/>
    <property type="match status" value="2"/>
</dbReference>
<dbReference type="PANTHER" id="PTHR46925">
    <property type="entry name" value="G-PROTEIN COUPLED RECEPTOR TKR-1-RELATED"/>
    <property type="match status" value="1"/>
</dbReference>
<evidence type="ECO:0000256" key="2">
    <source>
        <dbReference type="ARBA" id="ARBA00010663"/>
    </source>
</evidence>
<evidence type="ECO:0000256" key="3">
    <source>
        <dbReference type="ARBA" id="ARBA00022475"/>
    </source>
</evidence>
<protein>
    <submittedName>
        <fullName evidence="12">Tachykinin-like peptides receptor 99D</fullName>
    </submittedName>
</protein>
<evidence type="ECO:0000256" key="5">
    <source>
        <dbReference type="ARBA" id="ARBA00022989"/>
    </source>
</evidence>
<evidence type="ECO:0000313" key="12">
    <source>
        <dbReference type="EMBL" id="KAJ6637260.1"/>
    </source>
</evidence>
<dbReference type="InterPro" id="IPR000276">
    <property type="entry name" value="GPCR_Rhodpsn"/>
</dbReference>
<feature type="transmembrane region" description="Helical" evidence="10">
    <location>
        <begin position="474"/>
        <end position="498"/>
    </location>
</feature>
<name>A0A9Q0RWZ0_9DIPT</name>
<feature type="transmembrane region" description="Helical" evidence="10">
    <location>
        <begin position="420"/>
        <end position="441"/>
    </location>
</feature>
<organism evidence="12 13">
    <name type="scientific">Pseudolycoriella hygida</name>
    <dbReference type="NCBI Taxonomy" id="35572"/>
    <lineage>
        <taxon>Eukaryota</taxon>
        <taxon>Metazoa</taxon>
        <taxon>Ecdysozoa</taxon>
        <taxon>Arthropoda</taxon>
        <taxon>Hexapoda</taxon>
        <taxon>Insecta</taxon>
        <taxon>Pterygota</taxon>
        <taxon>Neoptera</taxon>
        <taxon>Endopterygota</taxon>
        <taxon>Diptera</taxon>
        <taxon>Nematocera</taxon>
        <taxon>Sciaroidea</taxon>
        <taxon>Sciaridae</taxon>
        <taxon>Pseudolycoriella</taxon>
    </lineage>
</organism>
<comment type="caution">
    <text evidence="12">The sequence shown here is derived from an EMBL/GenBank/DDBJ whole genome shotgun (WGS) entry which is preliminary data.</text>
</comment>
<evidence type="ECO:0000256" key="9">
    <source>
        <dbReference type="ARBA" id="ARBA00023224"/>
    </source>
</evidence>
<evidence type="ECO:0000259" key="11">
    <source>
        <dbReference type="PROSITE" id="PS50262"/>
    </source>
</evidence>
<dbReference type="Gene3D" id="1.20.1070.10">
    <property type="entry name" value="Rhodopsin 7-helix transmembrane proteins"/>
    <property type="match status" value="2"/>
</dbReference>
<dbReference type="AlphaFoldDB" id="A0A9Q0RWZ0"/>
<feature type="transmembrane region" description="Helical" evidence="10">
    <location>
        <begin position="378"/>
        <end position="400"/>
    </location>
</feature>
<evidence type="ECO:0000256" key="8">
    <source>
        <dbReference type="ARBA" id="ARBA00023170"/>
    </source>
</evidence>
<comment type="subcellular location">
    <subcellularLocation>
        <location evidence="1">Cell membrane</location>
        <topology evidence="1">Multi-pass membrane protein</topology>
    </subcellularLocation>
</comment>
<dbReference type="EMBL" id="WJQU01000003">
    <property type="protein sequence ID" value="KAJ6637260.1"/>
    <property type="molecule type" value="Genomic_DNA"/>
</dbReference>
<gene>
    <name evidence="12" type="primary">TkR99D</name>
    <name evidence="12" type="ORF">Bhyg_09990</name>
</gene>
<dbReference type="InterPro" id="IPR017452">
    <property type="entry name" value="GPCR_Rhodpsn_7TM"/>
</dbReference>
<dbReference type="PRINTS" id="PR00237">
    <property type="entry name" value="GPCRRHODOPSN"/>
</dbReference>
<dbReference type="Proteomes" id="UP001151699">
    <property type="component" value="Chromosome X"/>
</dbReference>
<dbReference type="SMART" id="SM01381">
    <property type="entry name" value="7TM_GPCR_Srsx"/>
    <property type="match status" value="1"/>
</dbReference>
<feature type="transmembrane region" description="Helical" evidence="10">
    <location>
        <begin position="112"/>
        <end position="137"/>
    </location>
</feature>
<dbReference type="OrthoDB" id="5981855at2759"/>
<evidence type="ECO:0000313" key="13">
    <source>
        <dbReference type="Proteomes" id="UP001151699"/>
    </source>
</evidence>
<dbReference type="PROSITE" id="PS50262">
    <property type="entry name" value="G_PROTEIN_RECEP_F1_2"/>
    <property type="match status" value="1"/>
</dbReference>
<evidence type="ECO:0000256" key="6">
    <source>
        <dbReference type="ARBA" id="ARBA00023040"/>
    </source>
</evidence>
<keyword evidence="13" id="KW-1185">Reference proteome</keyword>
<evidence type="ECO:0000256" key="4">
    <source>
        <dbReference type="ARBA" id="ARBA00022692"/>
    </source>
</evidence>
<feature type="domain" description="G-protein coupled receptors family 1 profile" evidence="11">
    <location>
        <begin position="91"/>
        <end position="529"/>
    </location>
</feature>
<proteinExistence type="inferred from homology"/>
<keyword evidence="3" id="KW-1003">Cell membrane</keyword>
<dbReference type="InterPro" id="IPR001681">
    <property type="entry name" value="Neurokn_rcpt"/>
</dbReference>
<sequence>MENGYLAIDFEQIYEDFVHKDIFVRSQLIKQMKTIFLIYHVISTRLTKFYQNVNPTNNSGTYDPNEFVLPWWRQILWSILFGGMVIVSTVGNLIVIWIVLAHKRMRTPTNYFLVNLSIADAMVSTLNVTFSFTYMLNSHWPFGTLYCKISQFVAILSIGASVFTLMAIAIDRLYIFHRNTQHHAESNIKSLNLNDTKEVKLHVTDNNGHMIVKEIRGEDMACIMKCFPVTEKDCHPKEKLEKQITFSTTPRTTETYESTDSTASQMSTMEFRSATSFSKTEQAVSAGILKYHRHLRNRNGCSLLETTPKVSHSTKEENEKIKDPREYFENALTTLDITTNINRAPATESTVTKRPPITFETIFEVTTEIPHFSDDNILSIWVMGILLASPNFLYFTTWNVNLSNDEIRIWPDGPTNHSTYNVLFTLLTYFLPIGSMTFTYARVGLELWGSQSIGECTQRQLDNIKSKRRVVKMMMVVVLIFAVCWLPFHVYFIITSYYPKITKFEYIQEIYLAIYWLAMSNSMYNPIIYCWMNSRFGTHTNALINLSQSQFNR</sequence>